<dbReference type="Gene3D" id="2.60.120.10">
    <property type="entry name" value="Jelly Rolls"/>
    <property type="match status" value="1"/>
</dbReference>
<feature type="domain" description="Cupin type-2" evidence="1">
    <location>
        <begin position="34"/>
        <end position="94"/>
    </location>
</feature>
<comment type="caution">
    <text evidence="2">The sequence shown here is derived from an EMBL/GenBank/DDBJ whole genome shotgun (WGS) entry which is preliminary data.</text>
</comment>
<dbReference type="InterPro" id="IPR014710">
    <property type="entry name" value="RmlC-like_jellyroll"/>
</dbReference>
<dbReference type="CDD" id="cd02238">
    <property type="entry name" value="cupin_KdgF"/>
    <property type="match status" value="1"/>
</dbReference>
<dbReference type="SUPFAM" id="SSF51182">
    <property type="entry name" value="RmlC-like cupins"/>
    <property type="match status" value="1"/>
</dbReference>
<dbReference type="InterPro" id="IPR011051">
    <property type="entry name" value="RmlC_Cupin_sf"/>
</dbReference>
<organism evidence="2">
    <name type="scientific">Aerophobetes bacterium</name>
    <dbReference type="NCBI Taxonomy" id="2030807"/>
    <lineage>
        <taxon>Bacteria</taxon>
        <taxon>Candidatus Aerophobota</taxon>
    </lineage>
</organism>
<sequence>MFCYHEKIKKIDMGGGVIRQDLGKGERMNVLHWNMADKSVVKMHTHPQEQFGYIIKGGFKMIVGDEVAELKAGDAYFIPPNVPHEFIAIGETEAIDVFSPVKEDFPWKDKE</sequence>
<dbReference type="Proteomes" id="UP000885660">
    <property type="component" value="Unassembled WGS sequence"/>
</dbReference>
<name>A0A7V0MZA7_UNCAE</name>
<proteinExistence type="predicted"/>
<accession>A0A7V0MZA7</accession>
<protein>
    <submittedName>
        <fullName evidence="2">Cupin domain-containing protein</fullName>
    </submittedName>
</protein>
<evidence type="ECO:0000313" key="2">
    <source>
        <dbReference type="EMBL" id="HDN84799.1"/>
    </source>
</evidence>
<gene>
    <name evidence="2" type="ORF">ENG47_03470</name>
</gene>
<reference evidence="2" key="1">
    <citation type="journal article" date="2020" name="mSystems">
        <title>Genome- and Community-Level Interaction Insights into Carbon Utilization and Element Cycling Functions of Hydrothermarchaeota in Hydrothermal Sediment.</title>
        <authorList>
            <person name="Zhou Z."/>
            <person name="Liu Y."/>
            <person name="Xu W."/>
            <person name="Pan J."/>
            <person name="Luo Z.H."/>
            <person name="Li M."/>
        </authorList>
    </citation>
    <scope>NUCLEOTIDE SEQUENCE [LARGE SCALE GENOMIC DNA]</scope>
    <source>
        <strain evidence="2">HyVt-219</strain>
    </source>
</reference>
<dbReference type="EMBL" id="DRBC01000206">
    <property type="protein sequence ID" value="HDN84799.1"/>
    <property type="molecule type" value="Genomic_DNA"/>
</dbReference>
<dbReference type="PANTHER" id="PTHR40112:SF1">
    <property type="entry name" value="H2HPP ISOMERASE"/>
    <property type="match status" value="1"/>
</dbReference>
<evidence type="ECO:0000259" key="1">
    <source>
        <dbReference type="Pfam" id="PF07883"/>
    </source>
</evidence>
<dbReference type="InterPro" id="IPR013096">
    <property type="entry name" value="Cupin_2"/>
</dbReference>
<dbReference type="PANTHER" id="PTHR40112">
    <property type="entry name" value="H2HPP ISOMERASE"/>
    <property type="match status" value="1"/>
</dbReference>
<dbReference type="AlphaFoldDB" id="A0A7V0MZA7"/>
<dbReference type="Pfam" id="PF07883">
    <property type="entry name" value="Cupin_2"/>
    <property type="match status" value="1"/>
</dbReference>
<dbReference type="InterPro" id="IPR052535">
    <property type="entry name" value="Bacilysin_H2HPP_isomerase"/>
</dbReference>